<keyword evidence="2" id="KW-0812">Transmembrane</keyword>
<accession>A0ABP0QCL2</accession>
<feature type="region of interest" description="Disordered" evidence="1">
    <location>
        <begin position="1"/>
        <end position="55"/>
    </location>
</feature>
<comment type="caution">
    <text evidence="3">The sequence shown here is derived from an EMBL/GenBank/DDBJ whole genome shotgun (WGS) entry which is preliminary data.</text>
</comment>
<name>A0ABP0QCL2_9DINO</name>
<keyword evidence="2" id="KW-0472">Membrane</keyword>
<evidence type="ECO:0000256" key="1">
    <source>
        <dbReference type="SAM" id="MobiDB-lite"/>
    </source>
</evidence>
<feature type="compositionally biased region" description="Basic and acidic residues" evidence="1">
    <location>
        <begin position="31"/>
        <end position="52"/>
    </location>
</feature>
<protein>
    <submittedName>
        <fullName evidence="3">Uncharacterized protein</fullName>
    </submittedName>
</protein>
<proteinExistence type="predicted"/>
<organism evidence="3 4">
    <name type="scientific">Durusdinium trenchii</name>
    <dbReference type="NCBI Taxonomy" id="1381693"/>
    <lineage>
        <taxon>Eukaryota</taxon>
        <taxon>Sar</taxon>
        <taxon>Alveolata</taxon>
        <taxon>Dinophyceae</taxon>
        <taxon>Suessiales</taxon>
        <taxon>Symbiodiniaceae</taxon>
        <taxon>Durusdinium</taxon>
    </lineage>
</organism>
<feature type="transmembrane region" description="Helical" evidence="2">
    <location>
        <begin position="526"/>
        <end position="548"/>
    </location>
</feature>
<feature type="transmembrane region" description="Helical" evidence="2">
    <location>
        <begin position="282"/>
        <end position="306"/>
    </location>
</feature>
<gene>
    <name evidence="3" type="ORF">SCF082_LOCUS40446</name>
</gene>
<feature type="transmembrane region" description="Helical" evidence="2">
    <location>
        <begin position="492"/>
        <end position="520"/>
    </location>
</feature>
<feature type="compositionally biased region" description="Basic and acidic residues" evidence="1">
    <location>
        <begin position="12"/>
        <end position="24"/>
    </location>
</feature>
<reference evidence="3 4" key="1">
    <citation type="submission" date="2024-02" db="EMBL/GenBank/DDBJ databases">
        <authorList>
            <person name="Chen Y."/>
            <person name="Shah S."/>
            <person name="Dougan E. K."/>
            <person name="Thang M."/>
            <person name="Chan C."/>
        </authorList>
    </citation>
    <scope>NUCLEOTIDE SEQUENCE [LARGE SCALE GENOMIC DNA]</scope>
</reference>
<evidence type="ECO:0000313" key="4">
    <source>
        <dbReference type="Proteomes" id="UP001642464"/>
    </source>
</evidence>
<feature type="transmembrane region" description="Helical" evidence="2">
    <location>
        <begin position="451"/>
        <end position="471"/>
    </location>
</feature>
<feature type="transmembrane region" description="Helical" evidence="2">
    <location>
        <begin position="185"/>
        <end position="204"/>
    </location>
</feature>
<feature type="transmembrane region" description="Helical" evidence="2">
    <location>
        <begin position="142"/>
        <end position="173"/>
    </location>
</feature>
<dbReference type="Proteomes" id="UP001642464">
    <property type="component" value="Unassembled WGS sequence"/>
</dbReference>
<feature type="transmembrane region" description="Helical" evidence="2">
    <location>
        <begin position="420"/>
        <end position="445"/>
    </location>
</feature>
<keyword evidence="4" id="KW-1185">Reference proteome</keyword>
<dbReference type="EMBL" id="CAXAMM010039285">
    <property type="protein sequence ID" value="CAK9085373.1"/>
    <property type="molecule type" value="Genomic_DNA"/>
</dbReference>
<feature type="transmembrane region" description="Helical" evidence="2">
    <location>
        <begin position="312"/>
        <end position="331"/>
    </location>
</feature>
<evidence type="ECO:0000256" key="2">
    <source>
        <dbReference type="SAM" id="Phobius"/>
    </source>
</evidence>
<evidence type="ECO:0000313" key="3">
    <source>
        <dbReference type="EMBL" id="CAK9085373.1"/>
    </source>
</evidence>
<sequence>MLVKPVKPTRIGFDERDVPSRSDSPEGCDDSDCREAPDESTESSRSESRVSSDTEVAFPDTEVGQVTVSNLKLPQVLLQLVTRMELTRPEVLRVTPAYCAFQKRAVAFRSDTGVDLHRKSFVSQGIQCFWSHSWRGNCFNKLLTLFVLYNGVPAICSGCFMAILAAILFVLLPEMPGPTRQELRSSPWCLCMGFSSTILLFLLWRPHQPVFFDRICINQKDKKLKMEAILSLSGMLKRSKEMLVLWDSTWTSRLWCLFELAAFMKSKDSNCNTQILTVQPTFIGPCFIAIFVMSFLGMLPITFWIYFFDAQWLMSLAGALFAMCLPPALVASKAFRSYFNSVDLLEHQLRTASLDEAHCSCCDCHHVSARGYQLMCDRMVVKGCVKMWFGSQEAFEKCLHSELLETLSWKLRYGVFTKKYCLAMTMPILWGFMDVFVSWAVNAWWALAVETLFFGLFVWSIWMPLTFEWFVYFARRFGPKGSTCFRDLLRSILVVLLAMPMVIIVTAIYVGHTFLAFNFYSMENRYLASLNLLVALLVAAAISQLIFYTIPGTRAGPGGPMVGHHAGRL</sequence>
<keyword evidence="2" id="KW-1133">Transmembrane helix</keyword>